<dbReference type="InterPro" id="IPR011989">
    <property type="entry name" value="ARM-like"/>
</dbReference>
<dbReference type="Pfam" id="PF08506">
    <property type="entry name" value="Cse1"/>
    <property type="match status" value="1"/>
</dbReference>
<dbReference type="GO" id="GO:0005049">
    <property type="term" value="F:nuclear export signal receptor activity"/>
    <property type="evidence" value="ECO:0007669"/>
    <property type="project" value="TreeGrafter"/>
</dbReference>
<dbReference type="FunCoup" id="A0A151Z4I7">
    <property type="interactions" value="1135"/>
</dbReference>
<feature type="domain" description="Exportin-2 central" evidence="2">
    <location>
        <begin position="162"/>
        <end position="526"/>
    </location>
</feature>
<protein>
    <recommendedName>
        <fullName evidence="5">Importin N-terminal domain-containing protein</fullName>
    </recommendedName>
</protein>
<dbReference type="GO" id="GO:0005635">
    <property type="term" value="C:nuclear envelope"/>
    <property type="evidence" value="ECO:0007669"/>
    <property type="project" value="TreeGrafter"/>
</dbReference>
<gene>
    <name evidence="3" type="ORF">DLAC_10692</name>
</gene>
<dbReference type="PANTHER" id="PTHR10997">
    <property type="entry name" value="IMPORTIN-7, 8, 11"/>
    <property type="match status" value="1"/>
</dbReference>
<dbReference type="STRING" id="361077.A0A151Z4I7"/>
<evidence type="ECO:0000259" key="2">
    <source>
        <dbReference type="Pfam" id="PF08506"/>
    </source>
</evidence>
<dbReference type="EMBL" id="LODT01000047">
    <property type="protein sequence ID" value="KYQ88883.1"/>
    <property type="molecule type" value="Genomic_DNA"/>
</dbReference>
<dbReference type="InterPro" id="IPR016024">
    <property type="entry name" value="ARM-type_fold"/>
</dbReference>
<dbReference type="GO" id="GO:0031267">
    <property type="term" value="F:small GTPase binding"/>
    <property type="evidence" value="ECO:0007669"/>
    <property type="project" value="InterPro"/>
</dbReference>
<dbReference type="OrthoDB" id="3268246at2759"/>
<dbReference type="Pfam" id="PF03378">
    <property type="entry name" value="CAS_CSE1"/>
    <property type="match status" value="1"/>
</dbReference>
<dbReference type="OMA" id="AENEFLM"/>
<sequence>MNQSLLENITGYYKDSLSSIKNVRENGTNSIKELLKNQDNLLVFLEICGTGDQIDSGLKTFISVIVKNEIKENYPEKDTTENLITPERKEIIKEKIIGIILTSTNQTVQAQLLEALSIITQNDFPTEKWPSLVPQLSLNLETQLASQNYQNINKILNILQTILKRYQEEMHTTSVMIQLKAILESLASVYLKTIVHTSTLIDSTQNGDELKLLFTSIKYQLQIYFSLSYIDIPEAFEDSLESICPVFIKYLSYRSQLPQLMQSKNDDDAPLLNQVQTLICDIINHFTLKYDDIISNYLQSFVQTAWVLLSQTSNEVKNDHLVFSAILLLGSASMSIKRDIFSSVETLQQICSNIIIPNIKLRESDIELFEDEKVEYMRRDIEGSDSDTRRRASIELVKGLRKFFEEQTTQILSGDIEKLLLEYQKNPSENWLSKDSAIFLVTALAIKSFEQKENKLIKSMDFYKHYIDPELANPNCPDLLRADCLKFVTIFREEIPVQEYPRLVQLVIPCLQNPDYIVHTYASSCIDKLLTVKDQNQLRLQLSPQDLPALLVPLANVFNFPCSKQNERTMRTIVRIVLRMIGKVDKDTTIQLLKKFTSIILEEAKNPSNHLFDHYCFEVIGSLLKTFSSEAEIFQIVVPLVEYVLQNDVAEFTPYIFQLLAVLVESAKPENLQNFHSALHIITQAVVWKNHGNIPALVRLLQAYLKKDSAFIAQNNLLTPIFGIFQKLLSMPSQDHEGFYLLESIVEFVPLESYKDMISKIFDLIIQRISTKKTEKILRCFIVFLCVFIAKNTVEVTSQAIKFLRADLWTRVLDKLWLPTALTISGPIEKKILSVGQTYLLTNMEIFQSPDELWLRLLKCQYSLLTGQVISNEQSESLEDKATYLEEDPEGYTPSFTQLQFCKKLDVDPFPTVSPKQFFLQQIHAFASSNEAVLTQIQRSGISLQNLEI</sequence>
<dbReference type="InterPro" id="IPR005043">
    <property type="entry name" value="XPO2_C"/>
</dbReference>
<comment type="caution">
    <text evidence="3">The sequence shown here is derived from an EMBL/GenBank/DDBJ whole genome shotgun (WGS) entry which is preliminary data.</text>
</comment>
<dbReference type="Proteomes" id="UP000076078">
    <property type="component" value="Unassembled WGS sequence"/>
</dbReference>
<dbReference type="InParanoid" id="A0A151Z4I7"/>
<organism evidence="3 4">
    <name type="scientific">Tieghemostelium lacteum</name>
    <name type="common">Slime mold</name>
    <name type="synonym">Dictyostelium lacteum</name>
    <dbReference type="NCBI Taxonomy" id="361077"/>
    <lineage>
        <taxon>Eukaryota</taxon>
        <taxon>Amoebozoa</taxon>
        <taxon>Evosea</taxon>
        <taxon>Eumycetozoa</taxon>
        <taxon>Dictyostelia</taxon>
        <taxon>Dictyosteliales</taxon>
        <taxon>Raperosteliaceae</taxon>
        <taxon>Tieghemostelium</taxon>
    </lineage>
</organism>
<dbReference type="FunFam" id="1.25.10.10:FF:000507">
    <property type="entry name" value="Exportin-2"/>
    <property type="match status" value="1"/>
</dbReference>
<dbReference type="GO" id="GO:0006606">
    <property type="term" value="P:protein import into nucleus"/>
    <property type="evidence" value="ECO:0007669"/>
    <property type="project" value="TreeGrafter"/>
</dbReference>
<dbReference type="Gene3D" id="1.25.10.10">
    <property type="entry name" value="Leucine-rich Repeat Variant"/>
    <property type="match status" value="1"/>
</dbReference>
<dbReference type="GO" id="GO:0005829">
    <property type="term" value="C:cytosol"/>
    <property type="evidence" value="ECO:0007669"/>
    <property type="project" value="TreeGrafter"/>
</dbReference>
<evidence type="ECO:0008006" key="5">
    <source>
        <dbReference type="Google" id="ProtNLM"/>
    </source>
</evidence>
<feature type="domain" description="Exportin-2 C-terminal" evidence="1">
    <location>
        <begin position="527"/>
        <end position="937"/>
    </location>
</feature>
<keyword evidence="4" id="KW-1185">Reference proteome</keyword>
<evidence type="ECO:0000259" key="1">
    <source>
        <dbReference type="Pfam" id="PF03378"/>
    </source>
</evidence>
<accession>A0A151Z4I7</accession>
<evidence type="ECO:0000313" key="4">
    <source>
        <dbReference type="Proteomes" id="UP000076078"/>
    </source>
</evidence>
<reference evidence="3 4" key="1">
    <citation type="submission" date="2015-12" db="EMBL/GenBank/DDBJ databases">
        <title>Dictyostelia acquired genes for synthesis and detection of signals that induce cell-type specialization by lateral gene transfer from prokaryotes.</title>
        <authorList>
            <person name="Gloeckner G."/>
            <person name="Schaap P."/>
        </authorList>
    </citation>
    <scope>NUCLEOTIDE SEQUENCE [LARGE SCALE GENOMIC DNA]</scope>
    <source>
        <strain evidence="3 4">TK</strain>
    </source>
</reference>
<dbReference type="PANTHER" id="PTHR10997:SF8">
    <property type="entry name" value="EXPORTIN-2"/>
    <property type="match status" value="1"/>
</dbReference>
<evidence type="ECO:0000313" key="3">
    <source>
        <dbReference type="EMBL" id="KYQ88883.1"/>
    </source>
</evidence>
<proteinExistence type="predicted"/>
<dbReference type="InterPro" id="IPR013713">
    <property type="entry name" value="XPO2_central"/>
</dbReference>
<dbReference type="GO" id="GO:0006611">
    <property type="term" value="P:protein export from nucleus"/>
    <property type="evidence" value="ECO:0007669"/>
    <property type="project" value="TreeGrafter"/>
</dbReference>
<name>A0A151Z4I7_TIELA</name>
<dbReference type="SUPFAM" id="SSF48371">
    <property type="entry name" value="ARM repeat"/>
    <property type="match status" value="1"/>
</dbReference>
<dbReference type="AlphaFoldDB" id="A0A151Z4I7"/>